<gene>
    <name evidence="3" type="ORF">SAMN05877842_11253</name>
</gene>
<keyword evidence="4" id="KW-1185">Reference proteome</keyword>
<keyword evidence="2" id="KW-0472">Membrane</keyword>
<evidence type="ECO:0000256" key="1">
    <source>
        <dbReference type="SAM" id="MobiDB-lite"/>
    </source>
</evidence>
<sequence>MYPFDYDDDYLAQFDDDNQGRGRGRGRGRDDDSPSFRGGFPGGGFPGGFPGGAPGGFPGGGFPGGGNQLTPPTAPPPSFTPQTFTTIQQQDFSRRGGVGGIRRCMFRNTFIWLRNGNSFWFFPMLIVGNTIVGFRWRGRRGWVFDSLNRNSIIFFQCY</sequence>
<keyword evidence="2" id="KW-0812">Transmembrane</keyword>
<proteinExistence type="predicted"/>
<feature type="region of interest" description="Disordered" evidence="1">
    <location>
        <begin position="1"/>
        <end position="80"/>
    </location>
</feature>
<reference evidence="4" key="1">
    <citation type="submission" date="2017-08" db="EMBL/GenBank/DDBJ databases">
        <authorList>
            <person name="Varghese N."/>
            <person name="Submissions S."/>
        </authorList>
    </citation>
    <scope>NUCLEOTIDE SEQUENCE [LARGE SCALE GENOMIC DNA]</scope>
    <source>
        <strain evidence="4">JC23</strain>
    </source>
</reference>
<keyword evidence="2" id="KW-1133">Transmembrane helix</keyword>
<accession>A0A285ULU2</accession>
<dbReference type="Proteomes" id="UP000219252">
    <property type="component" value="Unassembled WGS sequence"/>
</dbReference>
<feature type="compositionally biased region" description="Gly residues" evidence="1">
    <location>
        <begin position="39"/>
        <end position="67"/>
    </location>
</feature>
<evidence type="ECO:0000313" key="4">
    <source>
        <dbReference type="Proteomes" id="UP000219252"/>
    </source>
</evidence>
<organism evidence="3 4">
    <name type="scientific">Ureibacillus acetophenoni</name>
    <dbReference type="NCBI Taxonomy" id="614649"/>
    <lineage>
        <taxon>Bacteria</taxon>
        <taxon>Bacillati</taxon>
        <taxon>Bacillota</taxon>
        <taxon>Bacilli</taxon>
        <taxon>Bacillales</taxon>
        <taxon>Caryophanaceae</taxon>
        <taxon>Ureibacillus</taxon>
    </lineage>
</organism>
<dbReference type="RefSeq" id="WP_212613434.1">
    <property type="nucleotide sequence ID" value="NZ_OBQC01000012.1"/>
</dbReference>
<feature type="transmembrane region" description="Helical" evidence="2">
    <location>
        <begin position="118"/>
        <end position="136"/>
    </location>
</feature>
<protein>
    <submittedName>
        <fullName evidence="3">Uncharacterized protein</fullName>
    </submittedName>
</protein>
<name>A0A285ULU2_9BACL</name>
<dbReference type="EMBL" id="OBQC01000012">
    <property type="protein sequence ID" value="SOC42368.1"/>
    <property type="molecule type" value="Genomic_DNA"/>
</dbReference>
<evidence type="ECO:0000313" key="3">
    <source>
        <dbReference type="EMBL" id="SOC42368.1"/>
    </source>
</evidence>
<evidence type="ECO:0000256" key="2">
    <source>
        <dbReference type="SAM" id="Phobius"/>
    </source>
</evidence>
<feature type="compositionally biased region" description="Acidic residues" evidence="1">
    <location>
        <begin position="1"/>
        <end position="17"/>
    </location>
</feature>
<dbReference type="AlphaFoldDB" id="A0A285ULU2"/>